<feature type="transmembrane region" description="Helical" evidence="5">
    <location>
        <begin position="33"/>
        <end position="50"/>
    </location>
</feature>
<gene>
    <name evidence="7" type="ORF">JOC48_001865</name>
</gene>
<reference evidence="7 8" key="1">
    <citation type="submission" date="2021-01" db="EMBL/GenBank/DDBJ databases">
        <title>Genomic Encyclopedia of Type Strains, Phase IV (KMG-IV): sequencing the most valuable type-strain genomes for metagenomic binning, comparative biology and taxonomic classification.</title>
        <authorList>
            <person name="Goeker M."/>
        </authorList>
    </citation>
    <scope>NUCLEOTIDE SEQUENCE [LARGE SCALE GENOMIC DNA]</scope>
    <source>
        <strain evidence="7 8">DSM 23711</strain>
    </source>
</reference>
<evidence type="ECO:0000313" key="8">
    <source>
        <dbReference type="Proteomes" id="UP001296943"/>
    </source>
</evidence>
<dbReference type="EMBL" id="JAFBDR010000008">
    <property type="protein sequence ID" value="MBM7571369.1"/>
    <property type="molecule type" value="Genomic_DNA"/>
</dbReference>
<evidence type="ECO:0000256" key="4">
    <source>
        <dbReference type="ARBA" id="ARBA00023136"/>
    </source>
</evidence>
<comment type="subcellular location">
    <subcellularLocation>
        <location evidence="1">Membrane</location>
        <topology evidence="1">Multi-pass membrane protein</topology>
    </subcellularLocation>
</comment>
<organism evidence="7 8">
    <name type="scientific">Aquibacillus albus</name>
    <dbReference type="NCBI Taxonomy" id="1168171"/>
    <lineage>
        <taxon>Bacteria</taxon>
        <taxon>Bacillati</taxon>
        <taxon>Bacillota</taxon>
        <taxon>Bacilli</taxon>
        <taxon>Bacillales</taxon>
        <taxon>Bacillaceae</taxon>
        <taxon>Aquibacillus</taxon>
    </lineage>
</organism>
<evidence type="ECO:0000256" key="3">
    <source>
        <dbReference type="ARBA" id="ARBA00022989"/>
    </source>
</evidence>
<feature type="transmembrane region" description="Helical" evidence="5">
    <location>
        <begin position="295"/>
        <end position="313"/>
    </location>
</feature>
<evidence type="ECO:0000256" key="2">
    <source>
        <dbReference type="ARBA" id="ARBA00022692"/>
    </source>
</evidence>
<proteinExistence type="predicted"/>
<feature type="domain" description="O-antigen ligase-related" evidence="6">
    <location>
        <begin position="188"/>
        <end position="404"/>
    </location>
</feature>
<keyword evidence="4 5" id="KW-0472">Membrane</keyword>
<dbReference type="PANTHER" id="PTHR37422">
    <property type="entry name" value="TEICHURONIC ACID BIOSYNTHESIS PROTEIN TUAE"/>
    <property type="match status" value="1"/>
</dbReference>
<protein>
    <submittedName>
        <fullName evidence="7">Tetratricopeptide (TPR) repeat protein</fullName>
    </submittedName>
</protein>
<feature type="transmembrane region" description="Helical" evidence="5">
    <location>
        <begin position="57"/>
        <end position="79"/>
    </location>
</feature>
<evidence type="ECO:0000313" key="7">
    <source>
        <dbReference type="EMBL" id="MBM7571369.1"/>
    </source>
</evidence>
<feature type="transmembrane region" description="Helical" evidence="5">
    <location>
        <begin position="202"/>
        <end position="220"/>
    </location>
</feature>
<evidence type="ECO:0000259" key="6">
    <source>
        <dbReference type="Pfam" id="PF04932"/>
    </source>
</evidence>
<feature type="transmembrane region" description="Helical" evidence="5">
    <location>
        <begin position="450"/>
        <end position="467"/>
    </location>
</feature>
<comment type="caution">
    <text evidence="7">The sequence shown here is derived from an EMBL/GenBank/DDBJ whole genome shotgun (WGS) entry which is preliminary data.</text>
</comment>
<evidence type="ECO:0000256" key="1">
    <source>
        <dbReference type="ARBA" id="ARBA00004141"/>
    </source>
</evidence>
<dbReference type="RefSeq" id="WP_204498905.1">
    <property type="nucleotide sequence ID" value="NZ_JAFBDR010000008.1"/>
</dbReference>
<feature type="transmembrane region" description="Helical" evidence="5">
    <location>
        <begin position="178"/>
        <end position="196"/>
    </location>
</feature>
<feature type="transmembrane region" description="Helical" evidence="5">
    <location>
        <begin position="227"/>
        <end position="245"/>
    </location>
</feature>
<accession>A0ABS2MZP8</accession>
<feature type="transmembrane region" description="Helical" evidence="5">
    <location>
        <begin position="424"/>
        <end position="444"/>
    </location>
</feature>
<feature type="transmembrane region" description="Helical" evidence="5">
    <location>
        <begin position="85"/>
        <end position="101"/>
    </location>
</feature>
<dbReference type="InterPro" id="IPR051533">
    <property type="entry name" value="WaaL-like"/>
</dbReference>
<dbReference type="InterPro" id="IPR011990">
    <property type="entry name" value="TPR-like_helical_dom_sf"/>
</dbReference>
<evidence type="ECO:0000256" key="5">
    <source>
        <dbReference type="SAM" id="Phobius"/>
    </source>
</evidence>
<feature type="transmembrane region" description="Helical" evidence="5">
    <location>
        <begin position="257"/>
        <end position="274"/>
    </location>
</feature>
<name>A0ABS2MZP8_9BACI</name>
<feature type="transmembrane region" description="Helical" evidence="5">
    <location>
        <begin position="488"/>
        <end position="508"/>
    </location>
</feature>
<dbReference type="InterPro" id="IPR007016">
    <property type="entry name" value="O-antigen_ligase-rel_domated"/>
</dbReference>
<sequence>MSKRVSLYALFAIFSLSYVISPYSKGLFFDRHFIWWALLIFTVTLLWFFISNEIQFNYLFIFIIPLLYAVSLFTAVSVNSTVNELIRWSIYIVSLYIIIDAKRLPYISKILPFVVYITGTWIAIFGILSKWGLVEFQDSFLGSRMTSVIQYPNTFAVIVAAFLLFGIINLLRKDMKFYDLLFYSIPLASFIVAILYSSSRGVFVLFPITWFIGLILVRSLNKKIEYLFISFVTVSCGGLVYLNMLKNGVGEFFGKELLFLLMYSFIVSTFVIIYKKISDKLHINLSKRTQIVTSIGIPISIIVAGILFVLDILNKGLIYSLLPSNLQARLDTIDLEQTSLLARQDFYVTAIQIIKDTPPFGFGADSWNILFTQYQEEPFWATDVHNFYLNQLMNLGWLGGMLFFGVLIYLIVKSAKNIWTNRNNNIVHLKLSSSVAIIMLLLHSAMDFNLSYGTTVFILIGLFGIILEPESNSNKLVIKHNRLIKYALLVPLIIIVTFYTSRIAYANYQFAQINDKETLSEKEEILLKVNSAKPYDPKSYSDLATLYATAYNNSRDEKIKDKIIELITEAAKIEPRNRDISYDLASISEDIGETNLTFLLLEQTIENDPFRGTAYHGRIGMGSELALELSSEGNMDTAKNEASKVIEYYESYMTIRDKFSEKSIPNKRGVNINQESHYFAAQAYIILGQFDKALKALEYVSIDPEKDKEKFLRQQAMTNVALIQANKVKEADEIFNTMHEQYQDFNAYVEGYKKLISTE</sequence>
<dbReference type="Pfam" id="PF04932">
    <property type="entry name" value="Wzy_C"/>
    <property type="match status" value="1"/>
</dbReference>
<dbReference type="SUPFAM" id="SSF48452">
    <property type="entry name" value="TPR-like"/>
    <property type="match status" value="1"/>
</dbReference>
<keyword evidence="8" id="KW-1185">Reference proteome</keyword>
<feature type="transmembrane region" description="Helical" evidence="5">
    <location>
        <begin position="395"/>
        <end position="412"/>
    </location>
</feature>
<dbReference type="Proteomes" id="UP001296943">
    <property type="component" value="Unassembled WGS sequence"/>
</dbReference>
<dbReference type="PANTHER" id="PTHR37422:SF13">
    <property type="entry name" value="LIPOPOLYSACCHARIDE BIOSYNTHESIS PROTEIN PA4999-RELATED"/>
    <property type="match status" value="1"/>
</dbReference>
<keyword evidence="2 5" id="KW-0812">Transmembrane</keyword>
<keyword evidence="3 5" id="KW-1133">Transmembrane helix</keyword>
<dbReference type="Gene3D" id="1.25.40.10">
    <property type="entry name" value="Tetratricopeptide repeat domain"/>
    <property type="match status" value="1"/>
</dbReference>
<feature type="transmembrane region" description="Helical" evidence="5">
    <location>
        <begin position="153"/>
        <end position="171"/>
    </location>
</feature>
<feature type="transmembrane region" description="Helical" evidence="5">
    <location>
        <begin position="113"/>
        <end position="133"/>
    </location>
</feature>